<comment type="caution">
    <text evidence="2">The sequence shown here is derived from an EMBL/GenBank/DDBJ whole genome shotgun (WGS) entry which is preliminary data.</text>
</comment>
<feature type="region of interest" description="Disordered" evidence="1">
    <location>
        <begin position="65"/>
        <end position="113"/>
    </location>
</feature>
<evidence type="ECO:0000256" key="1">
    <source>
        <dbReference type="SAM" id="MobiDB-lite"/>
    </source>
</evidence>
<reference evidence="2" key="2">
    <citation type="submission" date="2020-11" db="EMBL/GenBank/DDBJ databases">
        <authorList>
            <person name="McCartney M.A."/>
            <person name="Auch B."/>
            <person name="Kono T."/>
            <person name="Mallez S."/>
            <person name="Becker A."/>
            <person name="Gohl D.M."/>
            <person name="Silverstein K.A.T."/>
            <person name="Koren S."/>
            <person name="Bechman K.B."/>
            <person name="Herman A."/>
            <person name="Abrahante J.E."/>
            <person name="Garbe J."/>
        </authorList>
    </citation>
    <scope>NUCLEOTIDE SEQUENCE</scope>
    <source>
        <strain evidence="2">Duluth1</strain>
        <tissue evidence="2">Whole animal</tissue>
    </source>
</reference>
<dbReference type="AlphaFoldDB" id="A0A9D4EFL0"/>
<sequence>MHGLSGKSIVIASSSSAVRRPTSAVRRSPSDDCHEAVERTMKVQGQRGCSMMGVVNILTKNGILDKDERPQPLHKPLPLLRKMTEEEPPSQEDEKGFKTEKRERPRIARNTES</sequence>
<gene>
    <name evidence="2" type="ORF">DPMN_178618</name>
</gene>
<keyword evidence="3" id="KW-1185">Reference proteome</keyword>
<proteinExistence type="predicted"/>
<feature type="compositionally biased region" description="Basic and acidic residues" evidence="1">
    <location>
        <begin position="92"/>
        <end position="113"/>
    </location>
</feature>
<organism evidence="2 3">
    <name type="scientific">Dreissena polymorpha</name>
    <name type="common">Zebra mussel</name>
    <name type="synonym">Mytilus polymorpha</name>
    <dbReference type="NCBI Taxonomy" id="45954"/>
    <lineage>
        <taxon>Eukaryota</taxon>
        <taxon>Metazoa</taxon>
        <taxon>Spiralia</taxon>
        <taxon>Lophotrochozoa</taxon>
        <taxon>Mollusca</taxon>
        <taxon>Bivalvia</taxon>
        <taxon>Autobranchia</taxon>
        <taxon>Heteroconchia</taxon>
        <taxon>Euheterodonta</taxon>
        <taxon>Imparidentia</taxon>
        <taxon>Neoheterodontei</taxon>
        <taxon>Myida</taxon>
        <taxon>Dreissenoidea</taxon>
        <taxon>Dreissenidae</taxon>
        <taxon>Dreissena</taxon>
    </lineage>
</organism>
<feature type="compositionally biased region" description="Low complexity" evidence="1">
    <location>
        <begin position="8"/>
        <end position="20"/>
    </location>
</feature>
<feature type="region of interest" description="Disordered" evidence="1">
    <location>
        <begin position="1"/>
        <end position="34"/>
    </location>
</feature>
<evidence type="ECO:0000313" key="2">
    <source>
        <dbReference type="EMBL" id="KAH3777182.1"/>
    </source>
</evidence>
<evidence type="ECO:0000313" key="3">
    <source>
        <dbReference type="Proteomes" id="UP000828390"/>
    </source>
</evidence>
<dbReference type="Proteomes" id="UP000828390">
    <property type="component" value="Unassembled WGS sequence"/>
</dbReference>
<dbReference type="EMBL" id="JAIWYP010000009">
    <property type="protein sequence ID" value="KAH3777182.1"/>
    <property type="molecule type" value="Genomic_DNA"/>
</dbReference>
<reference evidence="2" key="1">
    <citation type="journal article" date="2019" name="bioRxiv">
        <title>The Genome of the Zebra Mussel, Dreissena polymorpha: A Resource for Invasive Species Research.</title>
        <authorList>
            <person name="McCartney M.A."/>
            <person name="Auch B."/>
            <person name="Kono T."/>
            <person name="Mallez S."/>
            <person name="Zhang Y."/>
            <person name="Obille A."/>
            <person name="Becker A."/>
            <person name="Abrahante J.E."/>
            <person name="Garbe J."/>
            <person name="Badalamenti J.P."/>
            <person name="Herman A."/>
            <person name="Mangelson H."/>
            <person name="Liachko I."/>
            <person name="Sullivan S."/>
            <person name="Sone E.D."/>
            <person name="Koren S."/>
            <person name="Silverstein K.A.T."/>
            <person name="Beckman K.B."/>
            <person name="Gohl D.M."/>
        </authorList>
    </citation>
    <scope>NUCLEOTIDE SEQUENCE</scope>
    <source>
        <strain evidence="2">Duluth1</strain>
        <tissue evidence="2">Whole animal</tissue>
    </source>
</reference>
<name>A0A9D4EFL0_DREPO</name>
<protein>
    <submittedName>
        <fullName evidence="2">Uncharacterized protein</fullName>
    </submittedName>
</protein>
<accession>A0A9D4EFL0</accession>